<sequence>MQVVVSNPVNRAEKAGQGGKKTGVTCLLTEARRGKSNQREKLKDLTKSIEEHSPKLGIIQVVDTTSVDALPAINTRFGQCPVGSFGSYQLSVTESDFAFVTIVDGFDPAEFCTATEFPPYPSFPLEDCIMDHL</sequence>
<reference evidence="1 2" key="1">
    <citation type="journal article" date="2018" name="Sci. Rep.">
        <title>Comparative analysis of the Pocillopora damicornis genome highlights role of immune system in coral evolution.</title>
        <authorList>
            <person name="Cunning R."/>
            <person name="Bay R.A."/>
            <person name="Gillette P."/>
            <person name="Baker A.C."/>
            <person name="Traylor-Knowles N."/>
        </authorList>
    </citation>
    <scope>NUCLEOTIDE SEQUENCE [LARGE SCALE GENOMIC DNA]</scope>
    <source>
        <strain evidence="1">RSMAS</strain>
        <tissue evidence="1">Whole animal</tissue>
    </source>
</reference>
<comment type="caution">
    <text evidence="1">The sequence shown here is derived from an EMBL/GenBank/DDBJ whole genome shotgun (WGS) entry which is preliminary data.</text>
</comment>
<dbReference type="EMBL" id="RCHS01000692">
    <property type="protein sequence ID" value="RMX57231.1"/>
    <property type="molecule type" value="Genomic_DNA"/>
</dbReference>
<name>A0A3M6UU89_POCDA</name>
<protein>
    <submittedName>
        <fullName evidence="1">Uncharacterized protein</fullName>
    </submittedName>
</protein>
<gene>
    <name evidence="1" type="ORF">pdam_00023522</name>
</gene>
<organism evidence="1 2">
    <name type="scientific">Pocillopora damicornis</name>
    <name type="common">Cauliflower coral</name>
    <name type="synonym">Millepora damicornis</name>
    <dbReference type="NCBI Taxonomy" id="46731"/>
    <lineage>
        <taxon>Eukaryota</taxon>
        <taxon>Metazoa</taxon>
        <taxon>Cnidaria</taxon>
        <taxon>Anthozoa</taxon>
        <taxon>Hexacorallia</taxon>
        <taxon>Scleractinia</taxon>
        <taxon>Astrocoeniina</taxon>
        <taxon>Pocilloporidae</taxon>
        <taxon>Pocillopora</taxon>
    </lineage>
</organism>
<accession>A0A3M6UU89</accession>
<proteinExistence type="predicted"/>
<keyword evidence="2" id="KW-1185">Reference proteome</keyword>
<evidence type="ECO:0000313" key="1">
    <source>
        <dbReference type="EMBL" id="RMX57231.1"/>
    </source>
</evidence>
<dbReference type="AlphaFoldDB" id="A0A3M6UU89"/>
<dbReference type="Proteomes" id="UP000275408">
    <property type="component" value="Unassembled WGS sequence"/>
</dbReference>
<evidence type="ECO:0000313" key="2">
    <source>
        <dbReference type="Proteomes" id="UP000275408"/>
    </source>
</evidence>